<proteinExistence type="predicted"/>
<protein>
    <submittedName>
        <fullName evidence="1">Uncharacterized protein</fullName>
    </submittedName>
</protein>
<organism evidence="1 2">
    <name type="scientific">Bathymodiolus azoricus thioautotrophic gill symbiont</name>
    <dbReference type="NCBI Taxonomy" id="235205"/>
    <lineage>
        <taxon>Bacteria</taxon>
        <taxon>Pseudomonadati</taxon>
        <taxon>Pseudomonadota</taxon>
        <taxon>Gammaproteobacteria</taxon>
        <taxon>sulfur-oxidizing symbionts</taxon>
    </lineage>
</organism>
<evidence type="ECO:0000313" key="2">
    <source>
        <dbReference type="Proteomes" id="UP000635628"/>
    </source>
</evidence>
<keyword evidence="2" id="KW-1185">Reference proteome</keyword>
<gene>
    <name evidence="1" type="ORF">AZO1586R_522</name>
</gene>
<dbReference type="EMBL" id="CAESAP020000106">
    <property type="protein sequence ID" value="CAB5496962.1"/>
    <property type="molecule type" value="Genomic_DNA"/>
</dbReference>
<evidence type="ECO:0000313" key="1">
    <source>
        <dbReference type="EMBL" id="CAB5496962.1"/>
    </source>
</evidence>
<feature type="non-terminal residue" evidence="1">
    <location>
        <position position="43"/>
    </location>
</feature>
<comment type="caution">
    <text evidence="1">The sequence shown here is derived from an EMBL/GenBank/DDBJ whole genome shotgun (WGS) entry which is preliminary data.</text>
</comment>
<name>A0ACA8ZNJ4_9GAMM</name>
<accession>A0ACA8ZNJ4</accession>
<dbReference type="Proteomes" id="UP000635628">
    <property type="component" value="Unassembled WGS sequence"/>
</dbReference>
<sequence length="43" mass="5182">MHKQLTFEQRHYINIARNNDKSMRTIAKDLNVSHTTVSREIKR</sequence>
<reference evidence="1" key="1">
    <citation type="submission" date="2020-05" db="EMBL/GenBank/DDBJ databases">
        <authorList>
            <person name="Petersen J."/>
            <person name="Sayavedra L."/>
        </authorList>
    </citation>
    <scope>NUCLEOTIDE SEQUENCE</scope>
    <source>
        <strain evidence="1">B azoricus SOX Menez Gwen</strain>
    </source>
</reference>